<keyword evidence="3" id="KW-0255">Endonuclease</keyword>
<keyword evidence="3" id="KW-0540">Nuclease</keyword>
<name>A0A291PGX5_9PROT</name>
<feature type="region of interest" description="Disordered" evidence="1">
    <location>
        <begin position="1"/>
        <end position="36"/>
    </location>
</feature>
<dbReference type="InterPro" id="IPR002711">
    <property type="entry name" value="HNH"/>
</dbReference>
<dbReference type="GO" id="GO:0004519">
    <property type="term" value="F:endonuclease activity"/>
    <property type="evidence" value="ECO:0007669"/>
    <property type="project" value="UniProtKB-KW"/>
</dbReference>
<dbReference type="Pfam" id="PF01844">
    <property type="entry name" value="HNH"/>
    <property type="match status" value="1"/>
</dbReference>
<evidence type="ECO:0000256" key="1">
    <source>
        <dbReference type="SAM" id="MobiDB-lite"/>
    </source>
</evidence>
<keyword evidence="3" id="KW-0378">Hydrolase</keyword>
<evidence type="ECO:0000259" key="2">
    <source>
        <dbReference type="Pfam" id="PF01844"/>
    </source>
</evidence>
<evidence type="ECO:0000313" key="4">
    <source>
        <dbReference type="Proteomes" id="UP000220394"/>
    </source>
</evidence>
<feature type="domain" description="HNH" evidence="2">
    <location>
        <begin position="58"/>
        <end position="100"/>
    </location>
</feature>
<feature type="compositionally biased region" description="Basic and acidic residues" evidence="1">
    <location>
        <begin position="13"/>
        <end position="36"/>
    </location>
</feature>
<dbReference type="KEGG" id="ato:CIW82_08485"/>
<protein>
    <submittedName>
        <fullName evidence="3">HNH endonuclease</fullName>
    </submittedName>
</protein>
<accession>A0A291PGX5</accession>
<sequence>MPVRSPLHRPRWHKPEAQRRKEHDRKRGSARQRGYDADWERVRAQHLALHPTCCVPGCRTPRDRLNVDHIESVRKAPERRLDLTNLRTLCQSHHSARTSRDHSWNS</sequence>
<proteinExistence type="predicted"/>
<dbReference type="GO" id="GO:0008270">
    <property type="term" value="F:zinc ion binding"/>
    <property type="evidence" value="ECO:0007669"/>
    <property type="project" value="InterPro"/>
</dbReference>
<dbReference type="GO" id="GO:0003676">
    <property type="term" value="F:nucleic acid binding"/>
    <property type="evidence" value="ECO:0007669"/>
    <property type="project" value="InterPro"/>
</dbReference>
<reference evidence="3 4" key="1">
    <citation type="submission" date="2017-08" db="EMBL/GenBank/DDBJ databases">
        <title>Complete Genome Sequence of Acetobacter tropicalis Oregon-R-modENCODE STRAIN BDGP1, an acetic acid bacterium isolated from Drosophila melanogaster gut.</title>
        <authorList>
            <person name="Wan K.H."/>
            <person name="Yu C."/>
            <person name="Park S."/>
            <person name="Hammonds A.S."/>
            <person name="Booth B.W."/>
            <person name="Celniker S.E."/>
        </authorList>
    </citation>
    <scope>NUCLEOTIDE SEQUENCE [LARGE SCALE GENOMIC DNA]</scope>
    <source>
        <strain evidence="3 4">BDGP1</strain>
    </source>
</reference>
<organism evidence="3 4">
    <name type="scientific">Acetobacter tropicalis</name>
    <dbReference type="NCBI Taxonomy" id="104102"/>
    <lineage>
        <taxon>Bacteria</taxon>
        <taxon>Pseudomonadati</taxon>
        <taxon>Pseudomonadota</taxon>
        <taxon>Alphaproteobacteria</taxon>
        <taxon>Acetobacterales</taxon>
        <taxon>Acetobacteraceae</taxon>
        <taxon>Acetobacter</taxon>
    </lineage>
</organism>
<dbReference type="Proteomes" id="UP000220394">
    <property type="component" value="Chromosome"/>
</dbReference>
<dbReference type="InterPro" id="IPR003615">
    <property type="entry name" value="HNH_nuc"/>
</dbReference>
<dbReference type="AlphaFoldDB" id="A0A291PGX5"/>
<dbReference type="EMBL" id="CP022699">
    <property type="protein sequence ID" value="ATJ90720.1"/>
    <property type="molecule type" value="Genomic_DNA"/>
</dbReference>
<gene>
    <name evidence="3" type="ORF">CIW82_08485</name>
</gene>
<feature type="compositionally biased region" description="Basic residues" evidence="1">
    <location>
        <begin position="1"/>
        <end position="12"/>
    </location>
</feature>
<evidence type="ECO:0000313" key="3">
    <source>
        <dbReference type="EMBL" id="ATJ90720.1"/>
    </source>
</evidence>
<dbReference type="CDD" id="cd00085">
    <property type="entry name" value="HNHc"/>
    <property type="match status" value="1"/>
</dbReference>
<dbReference type="Gene3D" id="1.10.30.50">
    <property type="match status" value="1"/>
</dbReference>